<protein>
    <submittedName>
        <fullName evidence="1">Uncharacterized protein</fullName>
    </submittedName>
</protein>
<evidence type="ECO:0000313" key="2">
    <source>
        <dbReference type="Proteomes" id="UP000557899"/>
    </source>
</evidence>
<proteinExistence type="predicted"/>
<sequence>MTVRIRIRGGRELTGETVPDAIRDAYGPTAEFWPNRDPNGPEAGMIVSPVPYEDLGAYNIHATVLWIDHHP</sequence>
<dbReference type="Proteomes" id="UP000557899">
    <property type="component" value="Unassembled WGS sequence"/>
</dbReference>
<dbReference type="EMBL" id="JAAZHI010000051">
    <property type="protein sequence ID" value="NLA55111.1"/>
    <property type="molecule type" value="Genomic_DNA"/>
</dbReference>
<comment type="caution">
    <text evidence="1">The sequence shown here is derived from an EMBL/GenBank/DDBJ whole genome shotgun (WGS) entry which is preliminary data.</text>
</comment>
<organism evidence="1 2">
    <name type="scientific">Corynebacterium humireducens</name>
    <dbReference type="NCBI Taxonomy" id="1223514"/>
    <lineage>
        <taxon>Bacteria</taxon>
        <taxon>Bacillati</taxon>
        <taxon>Actinomycetota</taxon>
        <taxon>Actinomycetes</taxon>
        <taxon>Mycobacteriales</taxon>
        <taxon>Corynebacteriaceae</taxon>
        <taxon>Corynebacterium</taxon>
    </lineage>
</organism>
<dbReference type="AlphaFoldDB" id="A0A7X6SV60"/>
<gene>
    <name evidence="1" type="ORF">GX859_02250</name>
</gene>
<evidence type="ECO:0000313" key="1">
    <source>
        <dbReference type="EMBL" id="NLA55111.1"/>
    </source>
</evidence>
<reference evidence="1 2" key="1">
    <citation type="journal article" date="2020" name="Biotechnol. Biofuels">
        <title>New insights from the biogas microbiome by comprehensive genome-resolved metagenomics of nearly 1600 species originating from multiple anaerobic digesters.</title>
        <authorList>
            <person name="Campanaro S."/>
            <person name="Treu L."/>
            <person name="Rodriguez-R L.M."/>
            <person name="Kovalovszki A."/>
            <person name="Ziels R.M."/>
            <person name="Maus I."/>
            <person name="Zhu X."/>
            <person name="Kougias P.G."/>
            <person name="Basile A."/>
            <person name="Luo G."/>
            <person name="Schluter A."/>
            <person name="Konstantinidis K.T."/>
            <person name="Angelidaki I."/>
        </authorList>
    </citation>
    <scope>NUCLEOTIDE SEQUENCE [LARGE SCALE GENOMIC DNA]</scope>
    <source>
        <strain evidence="1">AS15tlH2ME_198</strain>
    </source>
</reference>
<name>A0A7X6SV60_9CORY</name>
<accession>A0A7X6SV60</accession>